<keyword evidence="1" id="KW-0812">Transmembrane</keyword>
<name>A0A840FD42_9SPHN</name>
<organism evidence="2 3">
    <name type="scientific">Sphingomonas jinjuensis</name>
    <dbReference type="NCBI Taxonomy" id="535907"/>
    <lineage>
        <taxon>Bacteria</taxon>
        <taxon>Pseudomonadati</taxon>
        <taxon>Pseudomonadota</taxon>
        <taxon>Alphaproteobacteria</taxon>
        <taxon>Sphingomonadales</taxon>
        <taxon>Sphingomonadaceae</taxon>
        <taxon>Sphingomonas</taxon>
    </lineage>
</organism>
<evidence type="ECO:0000313" key="2">
    <source>
        <dbReference type="EMBL" id="MBB4153674.1"/>
    </source>
</evidence>
<dbReference type="RefSeq" id="WP_183983498.1">
    <property type="nucleotide sequence ID" value="NZ_JACIEV010000004.1"/>
</dbReference>
<comment type="caution">
    <text evidence="2">The sequence shown here is derived from an EMBL/GenBank/DDBJ whole genome shotgun (WGS) entry which is preliminary data.</text>
</comment>
<accession>A0A840FD42</accession>
<reference evidence="2 3" key="1">
    <citation type="submission" date="2020-08" db="EMBL/GenBank/DDBJ databases">
        <title>Genomic Encyclopedia of Type Strains, Phase IV (KMG-IV): sequencing the most valuable type-strain genomes for metagenomic binning, comparative biology and taxonomic classification.</title>
        <authorList>
            <person name="Goeker M."/>
        </authorList>
    </citation>
    <scope>NUCLEOTIDE SEQUENCE [LARGE SCALE GENOMIC DNA]</scope>
    <source>
        <strain evidence="2 3">YC6723</strain>
    </source>
</reference>
<evidence type="ECO:0000313" key="3">
    <source>
        <dbReference type="Proteomes" id="UP000529795"/>
    </source>
</evidence>
<keyword evidence="1" id="KW-1133">Transmembrane helix</keyword>
<proteinExistence type="predicted"/>
<evidence type="ECO:0000256" key="1">
    <source>
        <dbReference type="SAM" id="Phobius"/>
    </source>
</evidence>
<dbReference type="EMBL" id="JACIEV010000004">
    <property type="protein sequence ID" value="MBB4153674.1"/>
    <property type="molecule type" value="Genomic_DNA"/>
</dbReference>
<gene>
    <name evidence="2" type="ORF">GGQ80_001580</name>
</gene>
<keyword evidence="3" id="KW-1185">Reference proteome</keyword>
<protein>
    <submittedName>
        <fullName evidence="2">Uncharacterized protein</fullName>
    </submittedName>
</protein>
<dbReference type="AlphaFoldDB" id="A0A840FD42"/>
<keyword evidence="1" id="KW-0472">Membrane</keyword>
<dbReference type="Proteomes" id="UP000529795">
    <property type="component" value="Unassembled WGS sequence"/>
</dbReference>
<feature type="transmembrane region" description="Helical" evidence="1">
    <location>
        <begin position="7"/>
        <end position="28"/>
    </location>
</feature>
<feature type="transmembrane region" description="Helical" evidence="1">
    <location>
        <begin position="34"/>
        <end position="58"/>
    </location>
</feature>
<sequence>MRTAIELIHIVAGLIVAWTFTELAIWAYPLGSQVIWWCGAAGMAAAVVLGAGPLHRAWRLDRRFDRRRKA</sequence>